<reference evidence="10" key="1">
    <citation type="journal article" date="2021" name="ISME J.">
        <title>Evolutionary origin and ecological implication of a unique nif island in free-living Bradyrhizobium lineages.</title>
        <authorList>
            <person name="Tao J."/>
        </authorList>
    </citation>
    <scope>NUCLEOTIDE SEQUENCE [LARGE SCALE GENOMIC DNA]</scope>
    <source>
        <strain evidence="10">SZCCT0434</strain>
    </source>
</reference>
<keyword evidence="5 7" id="KW-0573">Peptidoglycan synthesis</keyword>
<feature type="domain" description="L,D-TPase catalytic" evidence="8">
    <location>
        <begin position="56"/>
        <end position="165"/>
    </location>
</feature>
<dbReference type="PANTHER" id="PTHR30582">
    <property type="entry name" value="L,D-TRANSPEPTIDASE"/>
    <property type="match status" value="1"/>
</dbReference>
<dbReference type="Pfam" id="PF03734">
    <property type="entry name" value="YkuD"/>
    <property type="match status" value="1"/>
</dbReference>
<protein>
    <submittedName>
        <fullName evidence="9">L,D-transpeptidase</fullName>
    </submittedName>
</protein>
<sequence length="345" mass="36865">MKASMRFTRREIAFGIAASSFLISDRAVAAAGVAAIKALKPGEFIWRPEISPRGSVVIVVSLPEQLVHVYRNGVTIGVSTCSTGKPGNRTPTGVFTILQKRAEHYSSTYNNAPMPNMQRLTWKGVALHAGNLPGYPASHGCIRLPVKFSELLFTVTQLGTSVIIADQETAYSSVVRPDLVLTQDMAKTAQNAAAKGAPPSKSSVNASATKIMSVLVSAADRKAYLIVDGEVTFETPISVVDPDKPIGTHLFSLIGPSTDGHSLKWSAFGLGGHPQDGVVVDLWSSSVLARIEYLDGDGVRRVARTLHPGTTMVITDVAASPETRTAPDFTVITEDMQTPGKRRKN</sequence>
<evidence type="ECO:0000313" key="10">
    <source>
        <dbReference type="Proteomes" id="UP001315278"/>
    </source>
</evidence>
<evidence type="ECO:0000256" key="5">
    <source>
        <dbReference type="ARBA" id="ARBA00022984"/>
    </source>
</evidence>
<dbReference type="EMBL" id="JAFCJH010000033">
    <property type="protein sequence ID" value="MBR0799038.1"/>
    <property type="molecule type" value="Genomic_DNA"/>
</dbReference>
<keyword evidence="4 7" id="KW-0133">Cell shape</keyword>
<dbReference type="InterPro" id="IPR038063">
    <property type="entry name" value="Transpep_catalytic_dom"/>
</dbReference>
<accession>A0ABS5FQE5</accession>
<dbReference type="Proteomes" id="UP001315278">
    <property type="component" value="Unassembled WGS sequence"/>
</dbReference>
<evidence type="ECO:0000259" key="8">
    <source>
        <dbReference type="PROSITE" id="PS52029"/>
    </source>
</evidence>
<gene>
    <name evidence="9" type="ORF">JQ615_26990</name>
</gene>
<dbReference type="CDD" id="cd16913">
    <property type="entry name" value="YkuD_like"/>
    <property type="match status" value="1"/>
</dbReference>
<dbReference type="PROSITE" id="PS52029">
    <property type="entry name" value="LD_TPASE"/>
    <property type="match status" value="1"/>
</dbReference>
<dbReference type="RefSeq" id="WP_212494041.1">
    <property type="nucleotide sequence ID" value="NZ_JAFCJH010000033.1"/>
</dbReference>
<keyword evidence="10" id="KW-1185">Reference proteome</keyword>
<organism evidence="9 10">
    <name type="scientific">Bradyrhizobium jicamae</name>
    <dbReference type="NCBI Taxonomy" id="280332"/>
    <lineage>
        <taxon>Bacteria</taxon>
        <taxon>Pseudomonadati</taxon>
        <taxon>Pseudomonadota</taxon>
        <taxon>Alphaproteobacteria</taxon>
        <taxon>Hyphomicrobiales</taxon>
        <taxon>Nitrobacteraceae</taxon>
        <taxon>Bradyrhizobium</taxon>
    </lineage>
</organism>
<name>A0ABS5FQE5_9BRAD</name>
<dbReference type="PIRSF" id="PIRSF029342">
    <property type="entry name" value="UCP029342_ErfK/YbiS/YcfS/YnhG"/>
    <property type="match status" value="1"/>
</dbReference>
<keyword evidence="3" id="KW-0808">Transferase</keyword>
<evidence type="ECO:0000256" key="6">
    <source>
        <dbReference type="ARBA" id="ARBA00023316"/>
    </source>
</evidence>
<keyword evidence="6 7" id="KW-0961">Cell wall biogenesis/degradation</keyword>
<evidence type="ECO:0000256" key="3">
    <source>
        <dbReference type="ARBA" id="ARBA00022679"/>
    </source>
</evidence>
<comment type="pathway">
    <text evidence="1 7">Cell wall biogenesis; peptidoglycan biosynthesis.</text>
</comment>
<evidence type="ECO:0000256" key="4">
    <source>
        <dbReference type="ARBA" id="ARBA00022960"/>
    </source>
</evidence>
<evidence type="ECO:0000313" key="9">
    <source>
        <dbReference type="EMBL" id="MBR0799038.1"/>
    </source>
</evidence>
<comment type="caution">
    <text evidence="9">The sequence shown here is derived from an EMBL/GenBank/DDBJ whole genome shotgun (WGS) entry which is preliminary data.</text>
</comment>
<feature type="active site" description="Proton donor/acceptor" evidence="7">
    <location>
        <position position="128"/>
    </location>
</feature>
<feature type="active site" description="Nucleophile" evidence="7">
    <location>
        <position position="141"/>
    </location>
</feature>
<dbReference type="InterPro" id="IPR050979">
    <property type="entry name" value="LD-transpeptidase"/>
</dbReference>
<dbReference type="PANTHER" id="PTHR30582:SF2">
    <property type="entry name" value="L,D-TRANSPEPTIDASE YCIB-RELATED"/>
    <property type="match status" value="1"/>
</dbReference>
<evidence type="ECO:0000256" key="2">
    <source>
        <dbReference type="ARBA" id="ARBA00005992"/>
    </source>
</evidence>
<comment type="similarity">
    <text evidence="2">Belongs to the YkuD family.</text>
</comment>
<evidence type="ECO:0000256" key="7">
    <source>
        <dbReference type="PROSITE-ProRule" id="PRU01373"/>
    </source>
</evidence>
<dbReference type="SUPFAM" id="SSF141523">
    <property type="entry name" value="L,D-transpeptidase catalytic domain-like"/>
    <property type="match status" value="1"/>
</dbReference>
<dbReference type="InterPro" id="IPR005490">
    <property type="entry name" value="LD_TPept_cat_dom"/>
</dbReference>
<proteinExistence type="inferred from homology"/>
<dbReference type="InterPro" id="IPR016915">
    <property type="entry name" value="UCP029342"/>
</dbReference>
<dbReference type="NCBIfam" id="NF004785">
    <property type="entry name" value="PRK06132.1-2"/>
    <property type="match status" value="1"/>
</dbReference>
<evidence type="ECO:0000256" key="1">
    <source>
        <dbReference type="ARBA" id="ARBA00004752"/>
    </source>
</evidence>
<dbReference type="Gene3D" id="2.40.440.10">
    <property type="entry name" value="L,D-transpeptidase catalytic domain-like"/>
    <property type="match status" value="1"/>
</dbReference>